<comment type="similarity">
    <text evidence="2">Belongs to the oxygen-dependent FAD-linked oxidoreductase family.</text>
</comment>
<evidence type="ECO:0000313" key="7">
    <source>
        <dbReference type="EMBL" id="KAG7293590.1"/>
    </source>
</evidence>
<gene>
    <name evidence="7" type="ORF">NEMBOFW57_003643</name>
</gene>
<evidence type="ECO:0000256" key="4">
    <source>
        <dbReference type="ARBA" id="ARBA00022827"/>
    </source>
</evidence>
<dbReference type="SUPFAM" id="SSF56176">
    <property type="entry name" value="FAD-binding/transporter-associated domain-like"/>
    <property type="match status" value="1"/>
</dbReference>
<name>A0AAD4F654_9PEZI</name>
<dbReference type="EMBL" id="JAHCVI010000001">
    <property type="protein sequence ID" value="KAG7293590.1"/>
    <property type="molecule type" value="Genomic_DNA"/>
</dbReference>
<dbReference type="Pfam" id="PF01565">
    <property type="entry name" value="FAD_binding_4"/>
    <property type="match status" value="1"/>
</dbReference>
<dbReference type="GO" id="GO:0071949">
    <property type="term" value="F:FAD binding"/>
    <property type="evidence" value="ECO:0007669"/>
    <property type="project" value="InterPro"/>
</dbReference>
<feature type="domain" description="FAD-binding PCMH-type" evidence="6">
    <location>
        <begin position="35"/>
        <end position="206"/>
    </location>
</feature>
<dbReference type="Proteomes" id="UP001197093">
    <property type="component" value="Unassembled WGS sequence"/>
</dbReference>
<dbReference type="InterPro" id="IPR016167">
    <property type="entry name" value="FAD-bd_PCMH_sub1"/>
</dbReference>
<evidence type="ECO:0000256" key="1">
    <source>
        <dbReference type="ARBA" id="ARBA00001974"/>
    </source>
</evidence>
<dbReference type="InterPro" id="IPR036318">
    <property type="entry name" value="FAD-bd_PCMH-like_sf"/>
</dbReference>
<proteinExistence type="inferred from homology"/>
<evidence type="ECO:0000256" key="5">
    <source>
        <dbReference type="ARBA" id="ARBA00023002"/>
    </source>
</evidence>
<evidence type="ECO:0000256" key="2">
    <source>
        <dbReference type="ARBA" id="ARBA00005466"/>
    </source>
</evidence>
<dbReference type="AlphaFoldDB" id="A0AAD4F654"/>
<keyword evidence="5" id="KW-0560">Oxidoreductase</keyword>
<evidence type="ECO:0000313" key="8">
    <source>
        <dbReference type="Proteomes" id="UP001197093"/>
    </source>
</evidence>
<comment type="caution">
    <text evidence="7">The sequence shown here is derived from an EMBL/GenBank/DDBJ whole genome shotgun (WGS) entry which is preliminary data.</text>
</comment>
<dbReference type="SUPFAM" id="SSF55103">
    <property type="entry name" value="FAD-linked oxidases, C-terminal domain"/>
    <property type="match status" value="1"/>
</dbReference>
<organism evidence="7 8">
    <name type="scientific">Staphylotrichum longicolle</name>
    <dbReference type="NCBI Taxonomy" id="669026"/>
    <lineage>
        <taxon>Eukaryota</taxon>
        <taxon>Fungi</taxon>
        <taxon>Dikarya</taxon>
        <taxon>Ascomycota</taxon>
        <taxon>Pezizomycotina</taxon>
        <taxon>Sordariomycetes</taxon>
        <taxon>Sordariomycetidae</taxon>
        <taxon>Sordariales</taxon>
        <taxon>Chaetomiaceae</taxon>
        <taxon>Staphylotrichum</taxon>
    </lineage>
</organism>
<dbReference type="Pfam" id="PF08031">
    <property type="entry name" value="BBE"/>
    <property type="match status" value="1"/>
</dbReference>
<evidence type="ECO:0000256" key="3">
    <source>
        <dbReference type="ARBA" id="ARBA00022630"/>
    </source>
</evidence>
<keyword evidence="3" id="KW-0285">Flavoprotein</keyword>
<dbReference type="InterPro" id="IPR050416">
    <property type="entry name" value="FAD-linked_Oxidoreductase"/>
</dbReference>
<keyword evidence="4" id="KW-0274">FAD</keyword>
<dbReference type="Gene3D" id="3.40.462.20">
    <property type="match status" value="1"/>
</dbReference>
<dbReference type="Gene3D" id="3.30.465.10">
    <property type="match status" value="1"/>
</dbReference>
<dbReference type="Gene3D" id="3.30.43.10">
    <property type="entry name" value="Uridine Diphospho-n-acetylenolpyruvylglucosamine Reductase, domain 2"/>
    <property type="match status" value="1"/>
</dbReference>
<keyword evidence="8" id="KW-1185">Reference proteome</keyword>
<dbReference type="PROSITE" id="PS51387">
    <property type="entry name" value="FAD_PCMH"/>
    <property type="match status" value="1"/>
</dbReference>
<evidence type="ECO:0000259" key="6">
    <source>
        <dbReference type="PROSITE" id="PS51387"/>
    </source>
</evidence>
<dbReference type="InterPro" id="IPR006094">
    <property type="entry name" value="Oxid_FAD_bind_N"/>
</dbReference>
<sequence>MSDIYTQLRDQIKTGDVFRPADEGYEDSLKRWSASSERPAAVVVKATSPEEVSTAVRFATANKIPLTTRGGGHSTSGASSSDGGMVIDLSRMRNVIVDPEARTVAYEGGCVFGDVDSRLAAHGLATVGGLYNQTGVGGLVLGGGHGFLSARHGLSIDNLLSVQMVLADGSIVEVSETQKPDLFWAVRGAGAQFGIVTRFTSRAHPQGDIWGGPLVFPLDKLPQLVEFANEFHKRGVPDHNYALIFTCGPPEFTAPVLITALFYNGPAAEAEEFFAPLLKLEPVANMTQMMPYQTANTLFSPWFEGPGRRLIGSSSVLMPLDADVMAEAGRQFVDFITSHNDMGKSALVVEFFPTAAIRSVPHDATAFANRGEHYAAVMVFQHHDASYDGEVRAFKRKLAEYITTRCGYRGKKGSDGHVAPFYVNLEHESLSPEDAFGDHVEQLRELKQKFDPNNVFHKWHTVVPGAKKTNSE</sequence>
<reference evidence="7" key="1">
    <citation type="submission" date="2023-02" db="EMBL/GenBank/DDBJ databases">
        <authorList>
            <person name="Palmer J.M."/>
        </authorList>
    </citation>
    <scope>NUCLEOTIDE SEQUENCE</scope>
    <source>
        <strain evidence="7">FW57</strain>
    </source>
</reference>
<dbReference type="PANTHER" id="PTHR42973">
    <property type="entry name" value="BINDING OXIDOREDUCTASE, PUTATIVE (AFU_ORTHOLOGUE AFUA_1G17690)-RELATED"/>
    <property type="match status" value="1"/>
</dbReference>
<dbReference type="InterPro" id="IPR016166">
    <property type="entry name" value="FAD-bd_PCMH"/>
</dbReference>
<dbReference type="PANTHER" id="PTHR42973:SF39">
    <property type="entry name" value="FAD-BINDING PCMH-TYPE DOMAIN-CONTAINING PROTEIN"/>
    <property type="match status" value="1"/>
</dbReference>
<dbReference type="InterPro" id="IPR016169">
    <property type="entry name" value="FAD-bd_PCMH_sub2"/>
</dbReference>
<protein>
    <recommendedName>
        <fullName evidence="6">FAD-binding PCMH-type domain-containing protein</fullName>
    </recommendedName>
</protein>
<dbReference type="InterPro" id="IPR012951">
    <property type="entry name" value="BBE"/>
</dbReference>
<comment type="cofactor">
    <cofactor evidence="1">
        <name>FAD</name>
        <dbReference type="ChEBI" id="CHEBI:57692"/>
    </cofactor>
</comment>
<dbReference type="GO" id="GO:0016491">
    <property type="term" value="F:oxidoreductase activity"/>
    <property type="evidence" value="ECO:0007669"/>
    <property type="project" value="UniProtKB-KW"/>
</dbReference>
<accession>A0AAD4F654</accession>
<dbReference type="InterPro" id="IPR016164">
    <property type="entry name" value="FAD-linked_Oxase-like_C"/>
</dbReference>